<evidence type="ECO:0000313" key="1">
    <source>
        <dbReference type="EMBL" id="MDT9598530.1"/>
    </source>
</evidence>
<protein>
    <submittedName>
        <fullName evidence="1">BNR-4 repeat-containing protein</fullName>
    </submittedName>
</protein>
<proteinExistence type="predicted"/>
<evidence type="ECO:0000313" key="2">
    <source>
        <dbReference type="Proteomes" id="UP001259572"/>
    </source>
</evidence>
<dbReference type="SUPFAM" id="SSF49899">
    <property type="entry name" value="Concanavalin A-like lectins/glucanases"/>
    <property type="match status" value="1"/>
</dbReference>
<sequence>MKYGEPPFRRMGLGMPPLAMGLSRQGGGLDPVILFSDGSTGFLFDFQNLSTMYSDTDGTTLAVVDGPVGKVMDLSGNDNHATAPSDAERPTLKLTAIPELHPGFYYLQFNGAQRLALPAAASLYSASGAATICAAIQAAPQTDKTLYGEANSSGLNTIYVLLATGTATTSGAAATDNSKLRATIRSDVSSQAQVESALVALDNLPRIVTQVDSSRTFSKYVGDQLDSVGGSYGGTFTLNTVTIGALSRSTGLGFFTGRLYAIMGVRKVLSAGQISQVQSWMTSKCRTPKREVSGAWTFFTDPRALSVAGKQIIGGVSPIGVSVVADASSARFAGVTHPLCRFASADDHNNFGFVELTNGKILAIGTGHSVDTYYTRISANAADVKTWGSLTDIAAQFGTTNMTYANPVRLSDGIYNFFRGTSTDTDISMHMTNSTDEAVTWATATKITTGSRPYFRVVGDGNDTVYFVTNDGHPGDASLNSLYAFKMVGGSFFEMDDTPLTLPITPSADLTPIWDATAEDEDSWCWDIAIDPATGDVVIVYAVFPTPASDHRYRYARWNGSAWSDNQICTAGGPMYAAETHYSGGVCLDHNDPNVVFASRETAGLYKISRLATQDDGASFSEAVITGGADDCYRPSIVRGATAEPRLVYMRGTYTTYANFATRVLLVNSLTGAL</sequence>
<reference evidence="1 2" key="1">
    <citation type="submission" date="2023-05" db="EMBL/GenBank/DDBJ databases">
        <authorList>
            <person name="Guo Y."/>
        </authorList>
    </citation>
    <scope>NUCLEOTIDE SEQUENCE [LARGE SCALE GENOMIC DNA]</scope>
    <source>
        <strain evidence="1 2">GR2756</strain>
    </source>
</reference>
<name>A0ABU3Q543_9SPHN</name>
<accession>A0ABU3Q543</accession>
<organism evidence="1 2">
    <name type="scientific">Sphingosinicella rhizophila</name>
    <dbReference type="NCBI Taxonomy" id="3050082"/>
    <lineage>
        <taxon>Bacteria</taxon>
        <taxon>Pseudomonadati</taxon>
        <taxon>Pseudomonadota</taxon>
        <taxon>Alphaproteobacteria</taxon>
        <taxon>Sphingomonadales</taxon>
        <taxon>Sphingosinicellaceae</taxon>
        <taxon>Sphingosinicella</taxon>
    </lineage>
</organism>
<dbReference type="Proteomes" id="UP001259572">
    <property type="component" value="Unassembled WGS sequence"/>
</dbReference>
<dbReference type="RefSeq" id="WP_315724679.1">
    <property type="nucleotide sequence ID" value="NZ_JAVUPU010000003.1"/>
</dbReference>
<dbReference type="InterPro" id="IPR013320">
    <property type="entry name" value="ConA-like_dom_sf"/>
</dbReference>
<dbReference type="Pfam" id="PF15892">
    <property type="entry name" value="BNR_4"/>
    <property type="match status" value="1"/>
</dbReference>
<dbReference type="EMBL" id="JAVUPU010000003">
    <property type="protein sequence ID" value="MDT9598530.1"/>
    <property type="molecule type" value="Genomic_DNA"/>
</dbReference>
<dbReference type="CDD" id="cd15482">
    <property type="entry name" value="Sialidase_non-viral"/>
    <property type="match status" value="1"/>
</dbReference>
<gene>
    <name evidence="1" type="ORF">RQX22_06155</name>
</gene>
<keyword evidence="2" id="KW-1185">Reference proteome</keyword>
<comment type="caution">
    <text evidence="1">The sequence shown here is derived from an EMBL/GenBank/DDBJ whole genome shotgun (WGS) entry which is preliminary data.</text>
</comment>